<evidence type="ECO:0000256" key="5">
    <source>
        <dbReference type="SAM" id="SignalP"/>
    </source>
</evidence>
<evidence type="ECO:0000256" key="4">
    <source>
        <dbReference type="ARBA" id="ARBA00023284"/>
    </source>
</evidence>
<feature type="domain" description="Thioredoxin" evidence="6">
    <location>
        <begin position="150"/>
        <end position="285"/>
    </location>
</feature>
<dbReference type="SUPFAM" id="SSF52833">
    <property type="entry name" value="Thioredoxin-like"/>
    <property type="match status" value="2"/>
</dbReference>
<dbReference type="OrthoDB" id="427280at2759"/>
<evidence type="ECO:0000256" key="2">
    <source>
        <dbReference type="ARBA" id="ARBA00022729"/>
    </source>
</evidence>
<dbReference type="PANTHER" id="PTHR18929:SF240">
    <property type="entry name" value="PROTEIN DISULFIDE-ISOMERASE"/>
    <property type="match status" value="1"/>
</dbReference>
<protein>
    <recommendedName>
        <fullName evidence="6">Thioredoxin domain-containing protein</fullName>
    </recommendedName>
</protein>
<evidence type="ECO:0000259" key="6">
    <source>
        <dbReference type="PROSITE" id="PS51352"/>
    </source>
</evidence>
<dbReference type="PROSITE" id="PS51352">
    <property type="entry name" value="THIOREDOXIN_2"/>
    <property type="match status" value="2"/>
</dbReference>
<evidence type="ECO:0000313" key="8">
    <source>
        <dbReference type="Proteomes" id="UP000678499"/>
    </source>
</evidence>
<feature type="signal peptide" evidence="5">
    <location>
        <begin position="1"/>
        <end position="21"/>
    </location>
</feature>
<dbReference type="GO" id="GO:0006457">
    <property type="term" value="P:protein folding"/>
    <property type="evidence" value="ECO:0007669"/>
    <property type="project" value="TreeGrafter"/>
</dbReference>
<evidence type="ECO:0000256" key="1">
    <source>
        <dbReference type="ARBA" id="ARBA00006347"/>
    </source>
</evidence>
<dbReference type="GO" id="GO:0034976">
    <property type="term" value="P:response to endoplasmic reticulum stress"/>
    <property type="evidence" value="ECO:0007669"/>
    <property type="project" value="TreeGrafter"/>
</dbReference>
<name>A0A7R9GDC5_9CRUS</name>
<dbReference type="FunFam" id="3.40.30.10:FF:000107">
    <property type="entry name" value="Protein disulfide-isomerase 5-2"/>
    <property type="match status" value="1"/>
</dbReference>
<gene>
    <name evidence="7" type="ORF">NMOB1V02_LOCUS5956</name>
</gene>
<dbReference type="GO" id="GO:0005783">
    <property type="term" value="C:endoplasmic reticulum"/>
    <property type="evidence" value="ECO:0007669"/>
    <property type="project" value="TreeGrafter"/>
</dbReference>
<dbReference type="GO" id="GO:0003756">
    <property type="term" value="F:protein disulfide isomerase activity"/>
    <property type="evidence" value="ECO:0007669"/>
    <property type="project" value="TreeGrafter"/>
</dbReference>
<dbReference type="InterPro" id="IPR036249">
    <property type="entry name" value="Thioredoxin-like_sf"/>
</dbReference>
<sequence length="294" mass="33243">MLLKLVSICVAFATLAAIASAGEGKWKKEDNLVILTEDDFDKAVKNFKQMLVMFHAPWCGICRGFMKDYKKAAEILKEEGSKIVLATVNGDIEKGLTKRFNLPGFPIVKFYRNGNPINYTGGRGAKNVVKWLKKQTSNPEIRVMLFTKVLLSLCAITVISLPVTHGHADEYNYEKGVVQLDESNYYKAIKRDFKKLMVFFYSPRCSICRGFMKEFQAAAAKIKPAKEGDQIEFASLNADRAKTLLRALRFPGIPVLRFYRDGFAHPYSGGRTADDIIDWLHKSADKPSKELRRI</sequence>
<comment type="similarity">
    <text evidence="1">Belongs to the protein disulfide isomerase family.</text>
</comment>
<proteinExistence type="inferred from homology"/>
<dbReference type="Pfam" id="PF00085">
    <property type="entry name" value="Thioredoxin"/>
    <property type="match status" value="2"/>
</dbReference>
<accession>A0A7R9GDC5</accession>
<keyword evidence="8" id="KW-1185">Reference proteome</keyword>
<dbReference type="Gene3D" id="3.40.30.10">
    <property type="entry name" value="Glutaredoxin"/>
    <property type="match status" value="2"/>
</dbReference>
<dbReference type="InterPro" id="IPR013766">
    <property type="entry name" value="Thioredoxin_domain"/>
</dbReference>
<feature type="chain" id="PRO_5036210755" description="Thioredoxin domain-containing protein" evidence="5">
    <location>
        <begin position="22"/>
        <end position="294"/>
    </location>
</feature>
<evidence type="ECO:0000256" key="3">
    <source>
        <dbReference type="ARBA" id="ARBA00023157"/>
    </source>
</evidence>
<dbReference type="PANTHER" id="PTHR18929">
    <property type="entry name" value="PROTEIN DISULFIDE ISOMERASE"/>
    <property type="match status" value="1"/>
</dbReference>
<keyword evidence="3" id="KW-1015">Disulfide bond</keyword>
<feature type="domain" description="Thioredoxin" evidence="6">
    <location>
        <begin position="6"/>
        <end position="137"/>
    </location>
</feature>
<reference evidence="7" key="1">
    <citation type="submission" date="2020-11" db="EMBL/GenBank/DDBJ databases">
        <authorList>
            <person name="Tran Van P."/>
        </authorList>
    </citation>
    <scope>NUCLEOTIDE SEQUENCE</scope>
</reference>
<organism evidence="7">
    <name type="scientific">Notodromas monacha</name>
    <dbReference type="NCBI Taxonomy" id="399045"/>
    <lineage>
        <taxon>Eukaryota</taxon>
        <taxon>Metazoa</taxon>
        <taxon>Ecdysozoa</taxon>
        <taxon>Arthropoda</taxon>
        <taxon>Crustacea</taxon>
        <taxon>Oligostraca</taxon>
        <taxon>Ostracoda</taxon>
        <taxon>Podocopa</taxon>
        <taxon>Podocopida</taxon>
        <taxon>Cypridocopina</taxon>
        <taxon>Cypridoidea</taxon>
        <taxon>Cyprididae</taxon>
        <taxon>Notodromas</taxon>
    </lineage>
</organism>
<keyword evidence="2 5" id="KW-0732">Signal</keyword>
<dbReference type="Proteomes" id="UP000678499">
    <property type="component" value="Unassembled WGS sequence"/>
</dbReference>
<dbReference type="AlphaFoldDB" id="A0A7R9GDC5"/>
<evidence type="ECO:0000313" key="7">
    <source>
        <dbReference type="EMBL" id="CAD7278247.1"/>
    </source>
</evidence>
<dbReference type="EMBL" id="OA883202">
    <property type="protein sequence ID" value="CAD7278247.1"/>
    <property type="molecule type" value="Genomic_DNA"/>
</dbReference>
<dbReference type="EMBL" id="CAJPEX010001165">
    <property type="protein sequence ID" value="CAG0918399.1"/>
    <property type="molecule type" value="Genomic_DNA"/>
</dbReference>
<dbReference type="CDD" id="cd02961">
    <property type="entry name" value="PDI_a_family"/>
    <property type="match status" value="2"/>
</dbReference>
<keyword evidence="4" id="KW-0676">Redox-active center</keyword>